<keyword evidence="3" id="KW-1185">Reference proteome</keyword>
<evidence type="ECO:0000313" key="2">
    <source>
        <dbReference type="EMBL" id="KAK8100178.1"/>
    </source>
</evidence>
<evidence type="ECO:0000256" key="1">
    <source>
        <dbReference type="SAM" id="MobiDB-lite"/>
    </source>
</evidence>
<name>A0AAW0QG48_9PEZI</name>
<sequence length="104" mass="10545">MLASRPLASIGPAEGPVSETGPGKGEVTLRLSGPHSGLYRRVDGEVLCGQGPSEDCLETFFELLRVFGGPVTTGVLLQAQPESVAGNSDPTGGHGRVSVTSALG</sequence>
<feature type="region of interest" description="Disordered" evidence="1">
    <location>
        <begin position="1"/>
        <end position="27"/>
    </location>
</feature>
<reference evidence="2 3" key="1">
    <citation type="submission" date="2023-01" db="EMBL/GenBank/DDBJ databases">
        <title>Analysis of 21 Apiospora genomes using comparative genomics revels a genus with tremendous synthesis potential of carbohydrate active enzymes and secondary metabolites.</title>
        <authorList>
            <person name="Sorensen T."/>
        </authorList>
    </citation>
    <scope>NUCLEOTIDE SEQUENCE [LARGE SCALE GENOMIC DNA]</scope>
    <source>
        <strain evidence="2 3">CBS 117206</strain>
    </source>
</reference>
<feature type="region of interest" description="Disordered" evidence="1">
    <location>
        <begin position="82"/>
        <end position="104"/>
    </location>
</feature>
<protein>
    <submittedName>
        <fullName evidence="2">Uncharacterized protein</fullName>
    </submittedName>
</protein>
<evidence type="ECO:0000313" key="3">
    <source>
        <dbReference type="Proteomes" id="UP001392437"/>
    </source>
</evidence>
<accession>A0AAW0QG48</accession>
<dbReference type="AlphaFoldDB" id="A0AAW0QG48"/>
<dbReference type="EMBL" id="JAQQWP010000009">
    <property type="protein sequence ID" value="KAK8100178.1"/>
    <property type="molecule type" value="Genomic_DNA"/>
</dbReference>
<organism evidence="2 3">
    <name type="scientific">Apiospora kogelbergensis</name>
    <dbReference type="NCBI Taxonomy" id="1337665"/>
    <lineage>
        <taxon>Eukaryota</taxon>
        <taxon>Fungi</taxon>
        <taxon>Dikarya</taxon>
        <taxon>Ascomycota</taxon>
        <taxon>Pezizomycotina</taxon>
        <taxon>Sordariomycetes</taxon>
        <taxon>Xylariomycetidae</taxon>
        <taxon>Amphisphaeriales</taxon>
        <taxon>Apiosporaceae</taxon>
        <taxon>Apiospora</taxon>
    </lineage>
</organism>
<proteinExistence type="predicted"/>
<comment type="caution">
    <text evidence="2">The sequence shown here is derived from an EMBL/GenBank/DDBJ whole genome shotgun (WGS) entry which is preliminary data.</text>
</comment>
<gene>
    <name evidence="2" type="ORF">PG999_010552</name>
</gene>
<dbReference type="Proteomes" id="UP001392437">
    <property type="component" value="Unassembled WGS sequence"/>
</dbReference>